<reference evidence="1 2" key="1">
    <citation type="journal article" date="2024" name="Int. J. Syst. Evol. Microbiol.">
        <title>Clostridium omnivorum sp. nov., isolated from anoxic soil under the treatment of reductive soil disinfestation.</title>
        <authorList>
            <person name="Ueki A."/>
            <person name="Tonouchi A."/>
            <person name="Kaku N."/>
            <person name="Honma S."/>
            <person name="Ueki K."/>
        </authorList>
    </citation>
    <scope>NUCLEOTIDE SEQUENCE [LARGE SCALE GENOMIC DNA]</scope>
    <source>
        <strain evidence="1 2">E14</strain>
    </source>
</reference>
<dbReference type="InterPro" id="IPR010388">
    <property type="entry name" value="Anaerobic_Co-chelatase"/>
</dbReference>
<evidence type="ECO:0000313" key="1">
    <source>
        <dbReference type="EMBL" id="GLC32471.1"/>
    </source>
</evidence>
<dbReference type="CDD" id="cd03412">
    <property type="entry name" value="CbiK_N"/>
    <property type="match status" value="1"/>
</dbReference>
<keyword evidence="2" id="KW-1185">Reference proteome</keyword>
<comment type="caution">
    <text evidence="1">The sequence shown here is derived from an EMBL/GenBank/DDBJ whole genome shotgun (WGS) entry which is preliminary data.</text>
</comment>
<accession>A0ABQ5NBA6</accession>
<dbReference type="EMBL" id="BRXR01000001">
    <property type="protein sequence ID" value="GLC32471.1"/>
    <property type="molecule type" value="Genomic_DNA"/>
</dbReference>
<dbReference type="Proteomes" id="UP001208567">
    <property type="component" value="Unassembled WGS sequence"/>
</dbReference>
<dbReference type="CDD" id="cd03413">
    <property type="entry name" value="CbiK_C"/>
    <property type="match status" value="1"/>
</dbReference>
<sequence length="279" mass="31950">MKKAILVVSFGTTHKDTLKLTIEKIEDRIKRTFPEYEMRRAFTAHMIIKILKDRDGIVTDTPEEALEKLKLEGFEEVIVQPLHIIPGAEFDYIKLVVDEYKRKGVFKKISLGRPALYFQAVEEELPDDYKIFVEAIDEVIPKDKAAVFMGHGSSHPANACYGCLQSVLSDLDKEKIYIGTVEGYPTIETIIRRLKKDNVKEVVLVPLMLVAGDHAKNDMASDEEDSWKSILEVEGINSEVYLHGLGEIEKFQDIYLKHIKDVIEGKYINFGETRKGRRY</sequence>
<protein>
    <submittedName>
        <fullName evidence="1">Sirohydrochlorin cobaltochelatase</fullName>
    </submittedName>
</protein>
<dbReference type="Gene3D" id="3.40.50.1400">
    <property type="match status" value="2"/>
</dbReference>
<evidence type="ECO:0000313" key="2">
    <source>
        <dbReference type="Proteomes" id="UP001208567"/>
    </source>
</evidence>
<dbReference type="RefSeq" id="WP_264851777.1">
    <property type="nucleotide sequence ID" value="NZ_BRXR01000001.1"/>
</dbReference>
<dbReference type="PIRSF" id="PIRSF033579">
    <property type="entry name" value="Anaer_Co_chel"/>
    <property type="match status" value="1"/>
</dbReference>
<dbReference type="Pfam" id="PF06180">
    <property type="entry name" value="CbiK"/>
    <property type="match status" value="1"/>
</dbReference>
<name>A0ABQ5NBA6_9CLOT</name>
<dbReference type="SUPFAM" id="SSF53800">
    <property type="entry name" value="Chelatase"/>
    <property type="match status" value="1"/>
</dbReference>
<proteinExistence type="predicted"/>
<organism evidence="1 2">
    <name type="scientific">Clostridium omnivorum</name>
    <dbReference type="NCBI Taxonomy" id="1604902"/>
    <lineage>
        <taxon>Bacteria</taxon>
        <taxon>Bacillati</taxon>
        <taxon>Bacillota</taxon>
        <taxon>Clostridia</taxon>
        <taxon>Eubacteriales</taxon>
        <taxon>Clostridiaceae</taxon>
        <taxon>Clostridium</taxon>
    </lineage>
</organism>
<gene>
    <name evidence="1" type="primary">cbiK_2</name>
    <name evidence="1" type="ORF">bsdE14_38810</name>
</gene>